<reference evidence="2 3" key="1">
    <citation type="submission" date="2023-04" db="EMBL/GenBank/DDBJ databases">
        <title>Funneling lignin-derived compounds into biodiesel using alkali-halophilic Citricoccus sp. P2.</title>
        <authorList>
            <person name="Luo C.-B."/>
        </authorList>
    </citation>
    <scope>NUCLEOTIDE SEQUENCE [LARGE SCALE GENOMIC DNA]</scope>
    <source>
        <strain evidence="2 3">P2</strain>
    </source>
</reference>
<dbReference type="PIRSF" id="PIRSF000915">
    <property type="entry name" value="PGP-type_phosphatase"/>
    <property type="match status" value="1"/>
</dbReference>
<dbReference type="GO" id="GO:0016787">
    <property type="term" value="F:hydrolase activity"/>
    <property type="evidence" value="ECO:0007669"/>
    <property type="project" value="UniProtKB-KW"/>
</dbReference>
<proteinExistence type="inferred from homology"/>
<protein>
    <submittedName>
        <fullName evidence="2">HAD-IIA family hydrolase</fullName>
    </submittedName>
</protein>
<dbReference type="NCBIfam" id="TIGR01460">
    <property type="entry name" value="HAD-SF-IIA"/>
    <property type="match status" value="1"/>
</dbReference>
<accession>A0ABY8H386</accession>
<dbReference type="SUPFAM" id="SSF56784">
    <property type="entry name" value="HAD-like"/>
    <property type="match status" value="1"/>
</dbReference>
<organism evidence="2 3">
    <name type="scientific">Citricoccus muralis</name>
    <dbReference type="NCBI Taxonomy" id="169134"/>
    <lineage>
        <taxon>Bacteria</taxon>
        <taxon>Bacillati</taxon>
        <taxon>Actinomycetota</taxon>
        <taxon>Actinomycetes</taxon>
        <taxon>Micrococcales</taxon>
        <taxon>Micrococcaceae</taxon>
        <taxon>Citricoccus</taxon>
    </lineage>
</organism>
<evidence type="ECO:0000313" key="3">
    <source>
        <dbReference type="Proteomes" id="UP001219037"/>
    </source>
</evidence>
<dbReference type="PANTHER" id="PTHR19288">
    <property type="entry name" value="4-NITROPHENYLPHOSPHATASE-RELATED"/>
    <property type="match status" value="1"/>
</dbReference>
<dbReference type="Proteomes" id="UP001219037">
    <property type="component" value="Chromosome"/>
</dbReference>
<evidence type="ECO:0000256" key="1">
    <source>
        <dbReference type="PIRNR" id="PIRNR000915"/>
    </source>
</evidence>
<dbReference type="InterPro" id="IPR023214">
    <property type="entry name" value="HAD_sf"/>
</dbReference>
<dbReference type="Pfam" id="PF13242">
    <property type="entry name" value="Hydrolase_like"/>
    <property type="match status" value="1"/>
</dbReference>
<dbReference type="InterPro" id="IPR006357">
    <property type="entry name" value="HAD-SF_hydro_IIA"/>
</dbReference>
<dbReference type="InterPro" id="IPR036412">
    <property type="entry name" value="HAD-like_sf"/>
</dbReference>
<dbReference type="NCBIfam" id="TIGR01549">
    <property type="entry name" value="HAD-SF-IA-v1"/>
    <property type="match status" value="1"/>
</dbReference>
<dbReference type="EMBL" id="CP121252">
    <property type="protein sequence ID" value="WFP15591.1"/>
    <property type="molecule type" value="Genomic_DNA"/>
</dbReference>
<evidence type="ECO:0000313" key="2">
    <source>
        <dbReference type="EMBL" id="WFP15591.1"/>
    </source>
</evidence>
<dbReference type="RefSeq" id="WP_278156468.1">
    <property type="nucleotide sequence ID" value="NZ_CP121252.1"/>
</dbReference>
<name>A0ABY8H386_9MICC</name>
<comment type="similarity">
    <text evidence="1">Belongs to the HAD-like hydrolase superfamily.</text>
</comment>
<dbReference type="InterPro" id="IPR006439">
    <property type="entry name" value="HAD-SF_hydro_IA"/>
</dbReference>
<keyword evidence="3" id="KW-1185">Reference proteome</keyword>
<gene>
    <name evidence="2" type="ORF">P8192_09250</name>
</gene>
<dbReference type="PANTHER" id="PTHR19288:SF95">
    <property type="entry name" value="D-GLYCEROL 3-PHOSPHATE PHOSPHATASE"/>
    <property type="match status" value="1"/>
</dbReference>
<sequence length="280" mass="28862">MSATSTFFGGYDGLLCDLDGVVYAGNGAIPGAVDVLNVLISAGVPVAFVTNNASRSPAQVAGHLRALGVMVSDNDQVFGSASAGVELLRQEVPPQGESAGGGPAVLVAGSEHLATLVSEAGYAVTADACTRPAAVIQGFDPSLGWHTLAQASYAIQNGAVWIATNLDLTIPRAEGRAPGNGSLVNAVATACGRRPDLSAGKPEPVMFELAARRWGMTRPLVVGDRLDTDIEGGNRAGFDTALVLTGIHQRTDASEVDELRTPTHIVPSLTDLLDEARTHE</sequence>
<keyword evidence="2" id="KW-0378">Hydrolase</keyword>
<dbReference type="Gene3D" id="3.40.50.1000">
    <property type="entry name" value="HAD superfamily/HAD-like"/>
    <property type="match status" value="2"/>
</dbReference>
<dbReference type="Pfam" id="PF13344">
    <property type="entry name" value="Hydrolase_6"/>
    <property type="match status" value="1"/>
</dbReference>